<keyword evidence="3" id="KW-0804">Transcription</keyword>
<evidence type="ECO:0000256" key="2">
    <source>
        <dbReference type="ARBA" id="ARBA00023125"/>
    </source>
</evidence>
<keyword evidence="1" id="KW-0805">Transcription regulation</keyword>
<comment type="caution">
    <text evidence="5">The sequence shown here is derived from an EMBL/GenBank/DDBJ whole genome shotgun (WGS) entry which is preliminary data.</text>
</comment>
<dbReference type="InterPro" id="IPR046335">
    <property type="entry name" value="LacI/GalR-like_sensor"/>
</dbReference>
<dbReference type="Pfam" id="PF00356">
    <property type="entry name" value="LacI"/>
    <property type="match status" value="1"/>
</dbReference>
<dbReference type="PROSITE" id="PS50932">
    <property type="entry name" value="HTH_LACI_2"/>
    <property type="match status" value="1"/>
</dbReference>
<dbReference type="Pfam" id="PF13377">
    <property type="entry name" value="Peripla_BP_3"/>
    <property type="match status" value="1"/>
</dbReference>
<dbReference type="Gene3D" id="1.10.260.40">
    <property type="entry name" value="lambda repressor-like DNA-binding domains"/>
    <property type="match status" value="1"/>
</dbReference>
<dbReference type="EMBL" id="JAAVUP010000002">
    <property type="protein sequence ID" value="NKE16729.1"/>
    <property type="molecule type" value="Genomic_DNA"/>
</dbReference>
<feature type="domain" description="HTH lacI-type" evidence="4">
    <location>
        <begin position="7"/>
        <end position="49"/>
    </location>
</feature>
<dbReference type="SUPFAM" id="SSF53822">
    <property type="entry name" value="Periplasmic binding protein-like I"/>
    <property type="match status" value="1"/>
</dbReference>
<dbReference type="InterPro" id="IPR028082">
    <property type="entry name" value="Peripla_BP_I"/>
</dbReference>
<dbReference type="SMART" id="SM00354">
    <property type="entry name" value="HTH_LACI"/>
    <property type="match status" value="1"/>
</dbReference>
<dbReference type="PANTHER" id="PTHR30146">
    <property type="entry name" value="LACI-RELATED TRANSCRIPTIONAL REPRESSOR"/>
    <property type="match status" value="1"/>
</dbReference>
<organism evidence="5 6">
    <name type="scientific">Neoroseomonas oryzicola</name>
    <dbReference type="NCBI Taxonomy" id="535904"/>
    <lineage>
        <taxon>Bacteria</taxon>
        <taxon>Pseudomonadati</taxon>
        <taxon>Pseudomonadota</taxon>
        <taxon>Alphaproteobacteria</taxon>
        <taxon>Acetobacterales</taxon>
        <taxon>Acetobacteraceae</taxon>
        <taxon>Neoroseomonas</taxon>
    </lineage>
</organism>
<dbReference type="CDD" id="cd06273">
    <property type="entry name" value="PBP1_LacI-like"/>
    <property type="match status" value="1"/>
</dbReference>
<evidence type="ECO:0000256" key="1">
    <source>
        <dbReference type="ARBA" id="ARBA00023015"/>
    </source>
</evidence>
<gene>
    <name evidence="5" type="ORF">GWK15_07230</name>
</gene>
<evidence type="ECO:0000259" key="4">
    <source>
        <dbReference type="PROSITE" id="PS50932"/>
    </source>
</evidence>
<name>A0ABX1EGF4_9PROT</name>
<protein>
    <submittedName>
        <fullName evidence="5">LacI family transcriptional regulator</fullName>
    </submittedName>
</protein>
<dbReference type="RefSeq" id="WP_168040613.1">
    <property type="nucleotide sequence ID" value="NZ_JAAVUP010000002.1"/>
</dbReference>
<dbReference type="CDD" id="cd01392">
    <property type="entry name" value="HTH_LacI"/>
    <property type="match status" value="1"/>
</dbReference>
<dbReference type="SUPFAM" id="SSF47413">
    <property type="entry name" value="lambda repressor-like DNA-binding domains"/>
    <property type="match status" value="1"/>
</dbReference>
<evidence type="ECO:0000256" key="3">
    <source>
        <dbReference type="ARBA" id="ARBA00023163"/>
    </source>
</evidence>
<accession>A0ABX1EGF4</accession>
<dbReference type="Proteomes" id="UP000746741">
    <property type="component" value="Unassembled WGS sequence"/>
</dbReference>
<dbReference type="Gene3D" id="3.40.50.2300">
    <property type="match status" value="2"/>
</dbReference>
<evidence type="ECO:0000313" key="5">
    <source>
        <dbReference type="EMBL" id="NKE16729.1"/>
    </source>
</evidence>
<proteinExistence type="predicted"/>
<keyword evidence="2" id="KW-0238">DNA-binding</keyword>
<dbReference type="InterPro" id="IPR010982">
    <property type="entry name" value="Lambda_DNA-bd_dom_sf"/>
</dbReference>
<dbReference type="InterPro" id="IPR000843">
    <property type="entry name" value="HTH_LacI"/>
</dbReference>
<reference evidence="5 6" key="1">
    <citation type="submission" date="2020-02" db="EMBL/GenBank/DDBJ databases">
        <authorList>
            <person name="Sun Q."/>
            <person name="Inoue M."/>
        </authorList>
    </citation>
    <scope>NUCLEOTIDE SEQUENCE [LARGE SCALE GENOMIC DNA]</scope>
    <source>
        <strain evidence="5 6">KCTC 22478</strain>
    </source>
</reference>
<evidence type="ECO:0000313" key="6">
    <source>
        <dbReference type="Proteomes" id="UP000746741"/>
    </source>
</evidence>
<sequence length="336" mass="34765">MKRRTRPRLADIAAAAGVSLATASRTLSQPSIVSPETRDRVRAAVARLGGAAPGAGARAVGDAGVAAVVPTLDNAIFSRCLQAMQVTLAEAGRHLLVASSDFHPDTEAAVIRGLLARGVDGLVLVGAQRPADSWTLLEGAGVPVVLTWCGDPRFDAVVVDNHAAGRLAADHLLDLGHTRLGVVCGATRFNDRQRGRLAGVREALAARGLDLPEWRVSEQDFTLAGGRSGCSALLSLAEPPTAIVCGIDQLAVGCLIEAQSRGLAVPGDLSVVGIDNLEMAAHLSPPLTTVHVPTARIGAAAAQRVLDRLAGRDATQLTELPIELVIRRSSAPPGIE</sequence>
<keyword evidence="6" id="KW-1185">Reference proteome</keyword>
<dbReference type="PANTHER" id="PTHR30146:SF138">
    <property type="entry name" value="TRANSCRIPTIONAL REGULATORY PROTEIN"/>
    <property type="match status" value="1"/>
</dbReference>